<dbReference type="EMBL" id="BMGR01000002">
    <property type="protein sequence ID" value="GGF92662.1"/>
    <property type="molecule type" value="Genomic_DNA"/>
</dbReference>
<dbReference type="RefSeq" id="WP_188529146.1">
    <property type="nucleotide sequence ID" value="NZ_BMGR01000002.1"/>
</dbReference>
<reference evidence="3" key="1">
    <citation type="journal article" date="2014" name="Int. J. Syst. Evol. Microbiol.">
        <title>Complete genome sequence of Corynebacterium casei LMG S-19264T (=DSM 44701T), isolated from a smear-ripened cheese.</title>
        <authorList>
            <consortium name="US DOE Joint Genome Institute (JGI-PGF)"/>
            <person name="Walter F."/>
            <person name="Albersmeier A."/>
            <person name="Kalinowski J."/>
            <person name="Ruckert C."/>
        </authorList>
    </citation>
    <scope>NUCLEOTIDE SEQUENCE</scope>
    <source>
        <strain evidence="3">CGMCC 1.12987</strain>
    </source>
</reference>
<dbReference type="PANTHER" id="PTHR46663">
    <property type="entry name" value="DIGUANYLATE CYCLASE DGCT-RELATED"/>
    <property type="match status" value="1"/>
</dbReference>
<keyword evidence="1" id="KW-0472">Membrane</keyword>
<dbReference type="InterPro" id="IPR000160">
    <property type="entry name" value="GGDEF_dom"/>
</dbReference>
<evidence type="ECO:0000259" key="2">
    <source>
        <dbReference type="PROSITE" id="PS50887"/>
    </source>
</evidence>
<dbReference type="AlphaFoldDB" id="A0A917CN16"/>
<feature type="domain" description="GGDEF" evidence="2">
    <location>
        <begin position="408"/>
        <end position="543"/>
    </location>
</feature>
<dbReference type="InterPro" id="IPR052163">
    <property type="entry name" value="DGC-Regulatory_Protein"/>
</dbReference>
<dbReference type="CDD" id="cd12914">
    <property type="entry name" value="PDC1_DGC_like"/>
    <property type="match status" value="1"/>
</dbReference>
<gene>
    <name evidence="3" type="ORF">GCM10010916_07520</name>
</gene>
<keyword evidence="1" id="KW-1133">Transmembrane helix</keyword>
<dbReference type="Proteomes" id="UP000644756">
    <property type="component" value="Unassembled WGS sequence"/>
</dbReference>
<dbReference type="Pfam" id="PF00990">
    <property type="entry name" value="GGDEF"/>
    <property type="match status" value="1"/>
</dbReference>
<dbReference type="Gene3D" id="3.30.70.270">
    <property type="match status" value="1"/>
</dbReference>
<dbReference type="SMART" id="SM00267">
    <property type="entry name" value="GGDEF"/>
    <property type="match status" value="1"/>
</dbReference>
<keyword evidence="1" id="KW-0812">Transmembrane</keyword>
<dbReference type="Gene3D" id="6.10.340.10">
    <property type="match status" value="1"/>
</dbReference>
<comment type="caution">
    <text evidence="3">The sequence shown here is derived from an EMBL/GenBank/DDBJ whole genome shotgun (WGS) entry which is preliminary data.</text>
</comment>
<accession>A0A917CN16</accession>
<evidence type="ECO:0000313" key="4">
    <source>
        <dbReference type="Proteomes" id="UP000644756"/>
    </source>
</evidence>
<feature type="transmembrane region" description="Helical" evidence="1">
    <location>
        <begin position="295"/>
        <end position="316"/>
    </location>
</feature>
<proteinExistence type="predicted"/>
<sequence>MSIHLRTYYAVTSALLIIILTTFLSFNISNQATAKVESEIGNSHAALAYQMADKLDHYMWSRSGELKVLSKLEILRDPHDPADIQNLLEQLKTSFPAFSWIGLTNADGIVEAGTGTILEGFDISERPVFKEAQYSTFIGDVHDAVLLAKLLPNPSGETLKFVDIGTPIHNADGAFIGVLAAHLSWEWSQGIRDSIIKPLKIKNRNQIEIFIISAEDNRVLLGPHHMIGASLNLNSISEAREKKNGWEIEQWPDGLQYLTGYAYGKGYADYPGLGWTVLVREPTATAFSSSVELRQYILCLGIVSSLIFAFLGWLLAGKIAKPLHQFAITADRLRNGEKVEVPYFKGIKDIEVLSTSLRDLLATLIKTETRLGRMEDLAHHDKLTGLSNRTALDHFLMDITQRAEQHNETFVFLYFDLDGFKSVNDTLGHHAGDLLLKEAALRLQTRLCEGESIFRLGGDEFILVLSASTAEPTDEANAISERIIETINQPFYIDETKIRISCSIGGAVWPDDATDPVRVIRLADSALYISKNNGKNRVTFYHDTK</sequence>
<dbReference type="CDD" id="cd01949">
    <property type="entry name" value="GGDEF"/>
    <property type="match status" value="1"/>
</dbReference>
<dbReference type="PANTHER" id="PTHR46663:SF2">
    <property type="entry name" value="GGDEF DOMAIN-CONTAINING PROTEIN"/>
    <property type="match status" value="1"/>
</dbReference>
<dbReference type="Gene3D" id="3.30.450.20">
    <property type="entry name" value="PAS domain"/>
    <property type="match status" value="1"/>
</dbReference>
<evidence type="ECO:0000313" key="3">
    <source>
        <dbReference type="EMBL" id="GGF92662.1"/>
    </source>
</evidence>
<reference evidence="3" key="2">
    <citation type="submission" date="2020-09" db="EMBL/GenBank/DDBJ databases">
        <authorList>
            <person name="Sun Q."/>
            <person name="Zhou Y."/>
        </authorList>
    </citation>
    <scope>NUCLEOTIDE SEQUENCE</scope>
    <source>
        <strain evidence="3">CGMCC 1.12987</strain>
    </source>
</reference>
<dbReference type="PROSITE" id="PS50887">
    <property type="entry name" value="GGDEF"/>
    <property type="match status" value="1"/>
</dbReference>
<dbReference type="InterPro" id="IPR029787">
    <property type="entry name" value="Nucleotide_cyclase"/>
</dbReference>
<evidence type="ECO:0000256" key="1">
    <source>
        <dbReference type="SAM" id="Phobius"/>
    </source>
</evidence>
<dbReference type="InterPro" id="IPR043128">
    <property type="entry name" value="Rev_trsase/Diguanyl_cyclase"/>
</dbReference>
<dbReference type="NCBIfam" id="TIGR00254">
    <property type="entry name" value="GGDEF"/>
    <property type="match status" value="1"/>
</dbReference>
<protein>
    <submittedName>
        <fullName evidence="3">Diguanylate cyclase</fullName>
    </submittedName>
</protein>
<keyword evidence="4" id="KW-1185">Reference proteome</keyword>
<organism evidence="3 4">
    <name type="scientific">Paenibacillus abyssi</name>
    <dbReference type="NCBI Taxonomy" id="1340531"/>
    <lineage>
        <taxon>Bacteria</taxon>
        <taxon>Bacillati</taxon>
        <taxon>Bacillota</taxon>
        <taxon>Bacilli</taxon>
        <taxon>Bacillales</taxon>
        <taxon>Paenibacillaceae</taxon>
        <taxon>Paenibacillus</taxon>
    </lineage>
</organism>
<dbReference type="SUPFAM" id="SSF55073">
    <property type="entry name" value="Nucleotide cyclase"/>
    <property type="match status" value="1"/>
</dbReference>
<feature type="transmembrane region" description="Helical" evidence="1">
    <location>
        <begin position="7"/>
        <end position="26"/>
    </location>
</feature>
<name>A0A917CN16_9BACL</name>